<keyword evidence="4" id="KW-1185">Reference proteome</keyword>
<dbReference type="Proteomes" id="UP000054498">
    <property type="component" value="Unassembled WGS sequence"/>
</dbReference>
<dbReference type="OrthoDB" id="438440at2759"/>
<reference evidence="3 4" key="1">
    <citation type="journal article" date="2013" name="BMC Genomics">
        <title>Reconstruction of the lipid metabolism for the microalga Monoraphidium neglectum from its genome sequence reveals characteristics suitable for biofuel production.</title>
        <authorList>
            <person name="Bogen C."/>
            <person name="Al-Dilaimi A."/>
            <person name="Albersmeier A."/>
            <person name="Wichmann J."/>
            <person name="Grundmann M."/>
            <person name="Rupp O."/>
            <person name="Lauersen K.J."/>
            <person name="Blifernez-Klassen O."/>
            <person name="Kalinowski J."/>
            <person name="Goesmann A."/>
            <person name="Mussgnug J.H."/>
            <person name="Kruse O."/>
        </authorList>
    </citation>
    <scope>NUCLEOTIDE SEQUENCE [LARGE SCALE GENOMIC DNA]</scope>
    <source>
        <strain evidence="3 4">SAG 48.87</strain>
    </source>
</reference>
<gene>
    <name evidence="3" type="ORF">MNEG_10957</name>
</gene>
<dbReference type="PANTHER" id="PTHR47523:SF1">
    <property type="entry name" value="F21O3.11 PROTEIN"/>
    <property type="match status" value="1"/>
</dbReference>
<dbReference type="EMBL" id="KK102747">
    <property type="protein sequence ID" value="KIY97007.1"/>
    <property type="molecule type" value="Genomic_DNA"/>
</dbReference>
<dbReference type="Pfam" id="PF01764">
    <property type="entry name" value="Lipase_3"/>
    <property type="match status" value="1"/>
</dbReference>
<dbReference type="GO" id="GO:0006629">
    <property type="term" value="P:lipid metabolic process"/>
    <property type="evidence" value="ECO:0007669"/>
    <property type="project" value="InterPro"/>
</dbReference>
<organism evidence="3 4">
    <name type="scientific">Monoraphidium neglectum</name>
    <dbReference type="NCBI Taxonomy" id="145388"/>
    <lineage>
        <taxon>Eukaryota</taxon>
        <taxon>Viridiplantae</taxon>
        <taxon>Chlorophyta</taxon>
        <taxon>core chlorophytes</taxon>
        <taxon>Chlorophyceae</taxon>
        <taxon>CS clade</taxon>
        <taxon>Sphaeropleales</taxon>
        <taxon>Selenastraceae</taxon>
        <taxon>Monoraphidium</taxon>
    </lineage>
</organism>
<dbReference type="RefSeq" id="XP_013896027.1">
    <property type="nucleotide sequence ID" value="XM_014040573.1"/>
</dbReference>
<feature type="region of interest" description="Disordered" evidence="1">
    <location>
        <begin position="249"/>
        <end position="294"/>
    </location>
</feature>
<dbReference type="AlphaFoldDB" id="A0A0D2JB73"/>
<evidence type="ECO:0000313" key="4">
    <source>
        <dbReference type="Proteomes" id="UP000054498"/>
    </source>
</evidence>
<accession>A0A0D2JB73</accession>
<name>A0A0D2JB73_9CHLO</name>
<evidence type="ECO:0000259" key="2">
    <source>
        <dbReference type="Pfam" id="PF01764"/>
    </source>
</evidence>
<dbReference type="GeneID" id="25728171"/>
<feature type="compositionally biased region" description="Low complexity" evidence="1">
    <location>
        <begin position="337"/>
        <end position="355"/>
    </location>
</feature>
<evidence type="ECO:0000313" key="3">
    <source>
        <dbReference type="EMBL" id="KIY97007.1"/>
    </source>
</evidence>
<dbReference type="KEGG" id="mng:MNEG_10957"/>
<dbReference type="STRING" id="145388.A0A0D2JB73"/>
<proteinExistence type="predicted"/>
<dbReference type="Gene3D" id="3.40.50.1820">
    <property type="entry name" value="alpha/beta hydrolase"/>
    <property type="match status" value="1"/>
</dbReference>
<feature type="region of interest" description="Disordered" evidence="1">
    <location>
        <begin position="326"/>
        <end position="397"/>
    </location>
</feature>
<dbReference type="PANTHER" id="PTHR47523">
    <property type="entry name" value="F21O3.11 PROTEIN"/>
    <property type="match status" value="1"/>
</dbReference>
<feature type="domain" description="Fungal lipase-type" evidence="2">
    <location>
        <begin position="172"/>
        <end position="220"/>
    </location>
</feature>
<dbReference type="InterPro" id="IPR002921">
    <property type="entry name" value="Fungal_lipase-type"/>
</dbReference>
<dbReference type="SUPFAM" id="SSF53474">
    <property type="entry name" value="alpha/beta-Hydrolases"/>
    <property type="match status" value="1"/>
</dbReference>
<sequence length="497" mass="53052">MGPMLPGLLTATTALSNALWRRASRQSFVQEVCRAFNCGSQEELQDLLAALVLCECVYKKIDMDEQMLLAMISEFLSDFPPDLVHIDTVQVSHNGVPQSYLLATGARSIYAVFMGTKQARDMVADVNAFHEAVWTEALQVAERSQVPTAHRGFLARSKAIDVAGLYQLAQDSLGGAVAKLCALRLLREQPEWPPPRMRCITFATPAVGNSALAELVEAAGWASYFQTYILPEDQLMRFLGFTTVRRQQQQQLADQQHQQQPAAPPQGRSSPAGTAKGVPATAGAPSPAADQLEAPGRLASGGREALSAVAGLVALPWTRELAKRKLRSQLSAEEVSTTSMDAAATDAAEARATAAAPPPPSQGASASDALSVEAAAQAAAASLDQGPQPQPQRQPMLDPRNIGLLVQLQHRWAGHRLRHRVAAAAQGLGAAVGSARSLVSPFHPFGTEWFFAEGGVVRREELPPAPLLSEQAAAFAAANPGIINFHRRACGPRLLPL</sequence>
<dbReference type="InterPro" id="IPR029058">
    <property type="entry name" value="AB_hydrolase_fold"/>
</dbReference>
<protein>
    <recommendedName>
        <fullName evidence="2">Fungal lipase-type domain-containing protein</fullName>
    </recommendedName>
</protein>
<feature type="compositionally biased region" description="Low complexity" evidence="1">
    <location>
        <begin position="249"/>
        <end position="261"/>
    </location>
</feature>
<evidence type="ECO:0000256" key="1">
    <source>
        <dbReference type="SAM" id="MobiDB-lite"/>
    </source>
</evidence>
<feature type="compositionally biased region" description="Low complexity" evidence="1">
    <location>
        <begin position="362"/>
        <end position="397"/>
    </location>
</feature>